<dbReference type="STRING" id="930129.SAMN05216352_10888"/>
<dbReference type="InterPro" id="IPR038404">
    <property type="entry name" value="TRAP_DctP_sf"/>
</dbReference>
<dbReference type="NCBIfam" id="NF037995">
    <property type="entry name" value="TRAP_S1"/>
    <property type="match status" value="1"/>
</dbReference>
<dbReference type="RefSeq" id="WP_091585952.1">
    <property type="nucleotide sequence ID" value="NZ_FNDU01000008.1"/>
</dbReference>
<protein>
    <submittedName>
        <fullName evidence="4">C4-dicarboxylate-binding protein DctP</fullName>
    </submittedName>
</protein>
<dbReference type="Gene3D" id="3.40.190.170">
    <property type="entry name" value="Bacterial extracellular solute-binding protein, family 7"/>
    <property type="match status" value="1"/>
</dbReference>
<dbReference type="PANTHER" id="PTHR33376:SF7">
    <property type="entry name" value="C4-DICARBOXYLATE-BINDING PROTEIN DCTB"/>
    <property type="match status" value="1"/>
</dbReference>
<evidence type="ECO:0000313" key="4">
    <source>
        <dbReference type="EMBL" id="SDI48929.1"/>
    </source>
</evidence>
<dbReference type="GO" id="GO:0030288">
    <property type="term" value="C:outer membrane-bounded periplasmic space"/>
    <property type="evidence" value="ECO:0007669"/>
    <property type="project" value="InterPro"/>
</dbReference>
<evidence type="ECO:0000256" key="3">
    <source>
        <dbReference type="ARBA" id="ARBA00022729"/>
    </source>
</evidence>
<accession>A0A1G8KZW5</accession>
<proteinExistence type="inferred from homology"/>
<evidence type="ECO:0000256" key="2">
    <source>
        <dbReference type="ARBA" id="ARBA00022448"/>
    </source>
</evidence>
<dbReference type="InterPro" id="IPR004682">
    <property type="entry name" value="TRAP_DctP"/>
</dbReference>
<dbReference type="CDD" id="cd13674">
    <property type="entry name" value="PBP2_TRAP_SBP_like_1"/>
    <property type="match status" value="1"/>
</dbReference>
<dbReference type="EMBL" id="FNDU01000008">
    <property type="protein sequence ID" value="SDI48929.1"/>
    <property type="molecule type" value="Genomic_DNA"/>
</dbReference>
<keyword evidence="5" id="KW-1185">Reference proteome</keyword>
<dbReference type="InterPro" id="IPR018389">
    <property type="entry name" value="DctP_fam"/>
</dbReference>
<dbReference type="NCBIfam" id="TIGR00787">
    <property type="entry name" value="dctP"/>
    <property type="match status" value="1"/>
</dbReference>
<sequence>MKNLITIAAFIVIGLMTSLYIGFGYEENQNIAAEDEEVKGLNEKVTLKFSYVTAENTPKGKAARYFAQAVKEKTNGWVEVEVYPNGMLYEAQEEFEALLNNQVHFIAPAFSEIAVHDNKWMVMDLPFAFKDEKMVKEAFQGKIGDLLFESIENSHYKGLAFWDNGFKHITNNSHPITDPKDLKGLTMRVMPSKVLSETYHTVDADPKTYPFNRVYSLLSDGKIDGTENTLSNIYSKGFYEQQRYMTMSRHNYLGYAVLTNKSMWNTLPVEHQQAIEDAMEETTEWMRTHAKGINNEMLERMQTQNVMEIHELTAEEKEKWRKTLKPVYKQYEDNIGQELLEELRKLQKKYGMS</sequence>
<dbReference type="Pfam" id="PF03480">
    <property type="entry name" value="DctP"/>
    <property type="match status" value="1"/>
</dbReference>
<keyword evidence="2" id="KW-0813">Transport</keyword>
<dbReference type="OrthoDB" id="9776801at2"/>
<dbReference type="AlphaFoldDB" id="A0A1G8KZW5"/>
<evidence type="ECO:0000256" key="1">
    <source>
        <dbReference type="ARBA" id="ARBA00009023"/>
    </source>
</evidence>
<dbReference type="GO" id="GO:0055085">
    <property type="term" value="P:transmembrane transport"/>
    <property type="evidence" value="ECO:0007669"/>
    <property type="project" value="InterPro"/>
</dbReference>
<dbReference type="Proteomes" id="UP000199017">
    <property type="component" value="Unassembled WGS sequence"/>
</dbReference>
<comment type="similarity">
    <text evidence="1">Belongs to the bacterial solute-binding protein 7 family.</text>
</comment>
<keyword evidence="3" id="KW-0732">Signal</keyword>
<organism evidence="4 5">
    <name type="scientific">Alteribacillus bidgolensis</name>
    <dbReference type="NCBI Taxonomy" id="930129"/>
    <lineage>
        <taxon>Bacteria</taxon>
        <taxon>Bacillati</taxon>
        <taxon>Bacillota</taxon>
        <taxon>Bacilli</taxon>
        <taxon>Bacillales</taxon>
        <taxon>Bacillaceae</taxon>
        <taxon>Alteribacillus</taxon>
    </lineage>
</organism>
<gene>
    <name evidence="4" type="ORF">SAMN05216352_10888</name>
</gene>
<dbReference type="PIRSF" id="PIRSF006470">
    <property type="entry name" value="DctB"/>
    <property type="match status" value="1"/>
</dbReference>
<reference evidence="4 5" key="1">
    <citation type="submission" date="2016-10" db="EMBL/GenBank/DDBJ databases">
        <authorList>
            <person name="de Groot N.N."/>
        </authorList>
    </citation>
    <scope>NUCLEOTIDE SEQUENCE [LARGE SCALE GENOMIC DNA]</scope>
    <source>
        <strain evidence="5">P4B,CCM 7963,CECT 7998,DSM 25260,IBRC-M 10614,KCTC 13821</strain>
    </source>
</reference>
<name>A0A1G8KZW5_9BACI</name>
<evidence type="ECO:0000313" key="5">
    <source>
        <dbReference type="Proteomes" id="UP000199017"/>
    </source>
</evidence>
<dbReference type="PANTHER" id="PTHR33376">
    <property type="match status" value="1"/>
</dbReference>